<dbReference type="InterPro" id="IPR048715">
    <property type="entry name" value="CggR_N"/>
</dbReference>
<dbReference type="Pfam" id="PF21715">
    <property type="entry name" value="CggR_N"/>
    <property type="match status" value="1"/>
</dbReference>
<keyword evidence="4" id="KW-0804">Transcription</keyword>
<evidence type="ECO:0000256" key="1">
    <source>
        <dbReference type="ARBA" id="ARBA00010466"/>
    </source>
</evidence>
<evidence type="ECO:0000256" key="4">
    <source>
        <dbReference type="ARBA" id="ARBA00023163"/>
    </source>
</evidence>
<dbReference type="Gene3D" id="1.10.10.10">
    <property type="entry name" value="Winged helix-like DNA-binding domain superfamily/Winged helix DNA-binding domain"/>
    <property type="match status" value="1"/>
</dbReference>
<accession>A0A2J9PPV7</accession>
<dbReference type="EMBL" id="NBTM02000001">
    <property type="protein sequence ID" value="PNL92378.1"/>
    <property type="molecule type" value="Genomic_DNA"/>
</dbReference>
<dbReference type="AlphaFoldDB" id="A0A2J9PPV7"/>
<comment type="caution">
    <text evidence="7">The sequence shown here is derived from an EMBL/GenBank/DDBJ whole genome shotgun (WGS) entry which is preliminary data.</text>
</comment>
<evidence type="ECO:0000259" key="5">
    <source>
        <dbReference type="Pfam" id="PF04198"/>
    </source>
</evidence>
<dbReference type="GO" id="GO:0030246">
    <property type="term" value="F:carbohydrate binding"/>
    <property type="evidence" value="ECO:0007669"/>
    <property type="project" value="InterPro"/>
</dbReference>
<dbReference type="SUPFAM" id="SSF46785">
    <property type="entry name" value="Winged helix' DNA-binding domain"/>
    <property type="match status" value="1"/>
</dbReference>
<evidence type="ECO:0000313" key="8">
    <source>
        <dbReference type="Proteomes" id="UP000192813"/>
    </source>
</evidence>
<name>A0A2J9PPV7_9LACT</name>
<dbReference type="InterPro" id="IPR007324">
    <property type="entry name" value="Sugar-bd_dom_put"/>
</dbReference>
<dbReference type="PANTHER" id="PTHR34294:SF5">
    <property type="entry name" value="CENTRAL GLYCOLYTIC GENES REGULATOR"/>
    <property type="match status" value="1"/>
</dbReference>
<dbReference type="InterPro" id="IPR036390">
    <property type="entry name" value="WH_DNA-bd_sf"/>
</dbReference>
<dbReference type="RefSeq" id="WP_083070168.1">
    <property type="nucleotide sequence ID" value="NZ_JALXKY010000003.1"/>
</dbReference>
<dbReference type="InterPro" id="IPR051054">
    <property type="entry name" value="SorC_transcr_regulators"/>
</dbReference>
<organism evidence="7 8">
    <name type="scientific">Aerococcus viridans</name>
    <dbReference type="NCBI Taxonomy" id="1377"/>
    <lineage>
        <taxon>Bacteria</taxon>
        <taxon>Bacillati</taxon>
        <taxon>Bacillota</taxon>
        <taxon>Bacilli</taxon>
        <taxon>Lactobacillales</taxon>
        <taxon>Aerococcaceae</taxon>
        <taxon>Aerococcus</taxon>
    </lineage>
</organism>
<protein>
    <submittedName>
        <fullName evidence="7">Uncharacterized protein</fullName>
    </submittedName>
</protein>
<dbReference type="SUPFAM" id="SSF100950">
    <property type="entry name" value="NagB/RpiA/CoA transferase-like"/>
    <property type="match status" value="1"/>
</dbReference>
<evidence type="ECO:0000259" key="6">
    <source>
        <dbReference type="Pfam" id="PF21715"/>
    </source>
</evidence>
<dbReference type="Proteomes" id="UP000192813">
    <property type="component" value="Unassembled WGS sequence"/>
</dbReference>
<keyword evidence="3" id="KW-0238">DNA-binding</keyword>
<comment type="similarity">
    <text evidence="1">Belongs to the SorC transcriptional regulatory family.</text>
</comment>
<gene>
    <name evidence="7" type="ORF">A6J77_009085</name>
</gene>
<proteinExistence type="inferred from homology"/>
<feature type="domain" description="CggR N-terminal DNA binding" evidence="6">
    <location>
        <begin position="21"/>
        <end position="81"/>
    </location>
</feature>
<feature type="domain" description="Sugar-binding" evidence="5">
    <location>
        <begin position="98"/>
        <end position="341"/>
    </location>
</feature>
<evidence type="ECO:0000313" key="7">
    <source>
        <dbReference type="EMBL" id="PNL92378.1"/>
    </source>
</evidence>
<evidence type="ECO:0000256" key="2">
    <source>
        <dbReference type="ARBA" id="ARBA00023015"/>
    </source>
</evidence>
<dbReference type="PANTHER" id="PTHR34294">
    <property type="entry name" value="TRANSCRIPTIONAL REGULATOR-RELATED"/>
    <property type="match status" value="1"/>
</dbReference>
<evidence type="ECO:0000256" key="3">
    <source>
        <dbReference type="ARBA" id="ARBA00023125"/>
    </source>
</evidence>
<dbReference type="InterPro" id="IPR036388">
    <property type="entry name" value="WH-like_DNA-bd_sf"/>
</dbReference>
<keyword evidence="2" id="KW-0805">Transcription regulation</keyword>
<dbReference type="Gene3D" id="3.40.50.1360">
    <property type="match status" value="1"/>
</dbReference>
<sequence>MDELFKSITEVVPEVQKIYFERISVLQRIFKDGPIGRKGLAEKLGITERPLRTITDVLKQQGLIDSSPTGMTITPKGERAIATGQDLWRDTNKIHLQEKHLADVLNIADARIVSGDIDQDQHILFEMGLQVSKYLDKNLPMGNHTIAVTGGSTMLEVSEHVQLSPSADRHFTVVAARGGIGDASATQANTISDILAQKLNGHNISLYAPENLSEVANMALMNDPVIQSTLKRLKEANVLLFSVGNAKIMARRRGLDLESSSKIKSNHAVGEVFGCFFDKEGNIVHRIPRIGLQLEDLADIDLPILIAGGSVKAEAIQAFAKLAPKQLVIITDQGASNMVLNGESH</sequence>
<dbReference type="InterPro" id="IPR037171">
    <property type="entry name" value="NagB/RpiA_transferase-like"/>
</dbReference>
<dbReference type="Pfam" id="PF04198">
    <property type="entry name" value="Sugar-bind"/>
    <property type="match status" value="1"/>
</dbReference>
<reference evidence="8" key="1">
    <citation type="submission" date="2017-12" db="EMBL/GenBank/DDBJ databases">
        <title>FDA dAtabase for Regulatory Grade micrObial Sequences (FDA-ARGOS): Supporting development and validation of Infectious Disease Dx tests.</title>
        <authorList>
            <person name="Hoffmann M."/>
            <person name="Allard M."/>
            <person name="Evans P."/>
            <person name="Brown E."/>
            <person name="Tallon L."/>
            <person name="Sadzewicz L."/>
            <person name="Sengamalay N."/>
            <person name="Ott S."/>
            <person name="Godinez A."/>
            <person name="Nagaraj S."/>
            <person name="Vavikolanu K."/>
            <person name="Aluvathingal J."/>
            <person name="Nadendla S."/>
            <person name="Sichtig H."/>
        </authorList>
    </citation>
    <scope>NUCLEOTIDE SEQUENCE [LARGE SCALE GENOMIC DNA]</scope>
    <source>
        <strain evidence="8">FDAARGOS_249</strain>
    </source>
</reference>
<dbReference type="GO" id="GO:0003677">
    <property type="term" value="F:DNA binding"/>
    <property type="evidence" value="ECO:0007669"/>
    <property type="project" value="UniProtKB-KW"/>
</dbReference>